<name>A0A934KK68_9BACT</name>
<keyword evidence="3 5" id="KW-0488">Methylation</keyword>
<dbReference type="Pfam" id="PF00472">
    <property type="entry name" value="RF-1"/>
    <property type="match status" value="1"/>
</dbReference>
<feature type="domain" description="Prokaryotic-type class I peptide chain release factors" evidence="7">
    <location>
        <begin position="231"/>
        <end position="247"/>
    </location>
</feature>
<evidence type="ECO:0000256" key="2">
    <source>
        <dbReference type="ARBA" id="ARBA00010835"/>
    </source>
</evidence>
<dbReference type="Gene3D" id="1.20.58.410">
    <property type="entry name" value="Release factor"/>
    <property type="match status" value="1"/>
</dbReference>
<proteinExistence type="inferred from homology"/>
<keyword evidence="5" id="KW-0963">Cytoplasm</keyword>
<evidence type="ECO:0000256" key="6">
    <source>
        <dbReference type="NCBIfam" id="TIGR00020"/>
    </source>
</evidence>
<comment type="function">
    <text evidence="1 5">Peptide chain release factor 2 directs the termination of translation in response to the peptide chain termination codons UGA and UAA.</text>
</comment>
<dbReference type="HAMAP" id="MF_00094">
    <property type="entry name" value="Rel_fac_2"/>
    <property type="match status" value="1"/>
</dbReference>
<dbReference type="Gene3D" id="3.30.70.1660">
    <property type="match status" value="1"/>
</dbReference>
<dbReference type="SUPFAM" id="SSF75620">
    <property type="entry name" value="Release factor"/>
    <property type="match status" value="1"/>
</dbReference>
<dbReference type="SMART" id="SM00937">
    <property type="entry name" value="PCRF"/>
    <property type="match status" value="1"/>
</dbReference>
<dbReference type="FunFam" id="3.30.160.20:FF:000004">
    <property type="entry name" value="Peptide chain release factor 1"/>
    <property type="match status" value="1"/>
</dbReference>
<dbReference type="RefSeq" id="WP_338181735.1">
    <property type="nucleotide sequence ID" value="NZ_JAEKNQ010000056.1"/>
</dbReference>
<dbReference type="PANTHER" id="PTHR43116">
    <property type="entry name" value="PEPTIDE CHAIN RELEASE FACTOR 2"/>
    <property type="match status" value="1"/>
</dbReference>
<protein>
    <recommendedName>
        <fullName evidence="5 6">Peptide chain release factor 2</fullName>
        <shortName evidence="5">RF-2</shortName>
    </recommendedName>
</protein>
<evidence type="ECO:0000256" key="4">
    <source>
        <dbReference type="ARBA" id="ARBA00022917"/>
    </source>
</evidence>
<gene>
    <name evidence="5 8" type="primary">prfB</name>
    <name evidence="8" type="ORF">JF888_14110</name>
</gene>
<evidence type="ECO:0000259" key="7">
    <source>
        <dbReference type="PROSITE" id="PS00745"/>
    </source>
</evidence>
<evidence type="ECO:0000256" key="5">
    <source>
        <dbReference type="HAMAP-Rule" id="MF_00094"/>
    </source>
</evidence>
<comment type="similarity">
    <text evidence="2 5">Belongs to the prokaryotic/mitochondrial release factor family.</text>
</comment>
<dbReference type="PROSITE" id="PS00745">
    <property type="entry name" value="RF_PROK_I"/>
    <property type="match status" value="1"/>
</dbReference>
<evidence type="ECO:0000256" key="1">
    <source>
        <dbReference type="ARBA" id="ARBA00002613"/>
    </source>
</evidence>
<dbReference type="InterPro" id="IPR005139">
    <property type="entry name" value="PCRF"/>
</dbReference>
<dbReference type="EMBL" id="JAEKNQ010000056">
    <property type="protein sequence ID" value="MBJ7604298.1"/>
    <property type="molecule type" value="Genomic_DNA"/>
</dbReference>
<reference evidence="8 9" key="1">
    <citation type="submission" date="2020-10" db="EMBL/GenBank/DDBJ databases">
        <title>Ca. Dormibacterota MAGs.</title>
        <authorList>
            <person name="Montgomery K."/>
        </authorList>
    </citation>
    <scope>NUCLEOTIDE SEQUENCE [LARGE SCALE GENOMIC DNA]</scope>
    <source>
        <strain evidence="8">SC8811_S16_3</strain>
    </source>
</reference>
<evidence type="ECO:0000313" key="9">
    <source>
        <dbReference type="Proteomes" id="UP000620075"/>
    </source>
</evidence>
<comment type="subcellular location">
    <subcellularLocation>
        <location evidence="5">Cytoplasm</location>
    </subcellularLocation>
</comment>
<comment type="PTM">
    <text evidence="5">Methylated by PrmC. Methylation increases the termination efficiency of RF2.</text>
</comment>
<dbReference type="PANTHER" id="PTHR43116:SF3">
    <property type="entry name" value="CLASS I PEPTIDE CHAIN RELEASE FACTOR"/>
    <property type="match status" value="1"/>
</dbReference>
<dbReference type="Pfam" id="PF03462">
    <property type="entry name" value="PCRF"/>
    <property type="match status" value="1"/>
</dbReference>
<keyword evidence="4 5" id="KW-0648">Protein biosynthesis</keyword>
<dbReference type="Gene3D" id="3.30.160.20">
    <property type="match status" value="1"/>
</dbReference>
<dbReference type="Proteomes" id="UP000620075">
    <property type="component" value="Unassembled WGS sequence"/>
</dbReference>
<dbReference type="InterPro" id="IPR004374">
    <property type="entry name" value="PrfB"/>
</dbReference>
<evidence type="ECO:0000256" key="3">
    <source>
        <dbReference type="ARBA" id="ARBA00022481"/>
    </source>
</evidence>
<dbReference type="InterPro" id="IPR000352">
    <property type="entry name" value="Pep_chain_release_fac_I"/>
</dbReference>
<dbReference type="GO" id="GO:0016149">
    <property type="term" value="F:translation release factor activity, codon specific"/>
    <property type="evidence" value="ECO:0007669"/>
    <property type="project" value="UniProtKB-UniRule"/>
</dbReference>
<dbReference type="NCBIfam" id="TIGR00020">
    <property type="entry name" value="prfB"/>
    <property type="match status" value="1"/>
</dbReference>
<dbReference type="GO" id="GO:0005737">
    <property type="term" value="C:cytoplasm"/>
    <property type="evidence" value="ECO:0007669"/>
    <property type="project" value="UniProtKB-SubCell"/>
</dbReference>
<accession>A0A934KK68</accession>
<dbReference type="AlphaFoldDB" id="A0A934KK68"/>
<evidence type="ECO:0000313" key="8">
    <source>
        <dbReference type="EMBL" id="MBJ7604298.1"/>
    </source>
</evidence>
<sequence length="355" mass="39949">MFDLPEKRRLSEELEAKLTEPGIWDDSQAAGGIAREARELRDEVTVWDQLQRRAEDLEELAQLAGQDEELAEQVKVDSLAVDLELQKLELEVLFADPYSSHHAVLSISAGQGGVDAQDWVEILMRMYMKWAQPPAQERSTLRPGCEVEVIDTAAGDEAGLKGATLVLRGRRAYGLLRAEHGVHRLVRISPFDQNHRRHTSFALVEVMPELAEGEEAQVEISPEDLRVDTYRSTGAGGQHVNKTDSAVRLTHLPTGIVVSCQNERSQLKNRELAMKVLRARIFQRQQEEAAKKRDELRGDVMPAEFGSQIRNYVLQPYTMVKDVRTGVEVGNAQAVLDGQLEPFLEGWLRWRLAEA</sequence>
<organism evidence="8 9">
    <name type="scientific">Candidatus Dormiibacter inghamiae</name>
    <dbReference type="NCBI Taxonomy" id="3127013"/>
    <lineage>
        <taxon>Bacteria</taxon>
        <taxon>Bacillati</taxon>
        <taxon>Candidatus Dormiibacterota</taxon>
        <taxon>Candidatus Dormibacteria</taxon>
        <taxon>Candidatus Dormibacterales</taxon>
        <taxon>Candidatus Dormibacteraceae</taxon>
        <taxon>Candidatus Dormiibacter</taxon>
    </lineage>
</organism>
<comment type="caution">
    <text evidence="8">The sequence shown here is derived from an EMBL/GenBank/DDBJ whole genome shotgun (WGS) entry which is preliminary data.</text>
</comment>
<feature type="modified residue" description="N5-methylglutamine" evidence="5">
    <location>
        <position position="238"/>
    </location>
</feature>
<dbReference type="InterPro" id="IPR045853">
    <property type="entry name" value="Pep_chain_release_fac_I_sf"/>
</dbReference>